<evidence type="ECO:0000256" key="1">
    <source>
        <dbReference type="ARBA" id="ARBA00022450"/>
    </source>
</evidence>
<dbReference type="InterPro" id="IPR042099">
    <property type="entry name" value="ANL_N_sf"/>
</dbReference>
<organism evidence="4 5">
    <name type="scientific">Mytilus coruscus</name>
    <name type="common">Sea mussel</name>
    <dbReference type="NCBI Taxonomy" id="42192"/>
    <lineage>
        <taxon>Eukaryota</taxon>
        <taxon>Metazoa</taxon>
        <taxon>Spiralia</taxon>
        <taxon>Lophotrochozoa</taxon>
        <taxon>Mollusca</taxon>
        <taxon>Bivalvia</taxon>
        <taxon>Autobranchia</taxon>
        <taxon>Pteriomorphia</taxon>
        <taxon>Mytilida</taxon>
        <taxon>Mytiloidea</taxon>
        <taxon>Mytilidae</taxon>
        <taxon>Mytilinae</taxon>
        <taxon>Mytilus</taxon>
    </lineage>
</organism>
<evidence type="ECO:0000313" key="5">
    <source>
        <dbReference type="Proteomes" id="UP000507470"/>
    </source>
</evidence>
<dbReference type="PANTHER" id="PTHR44845:SF6">
    <property type="entry name" value="BETA-ALANINE-ACTIVATING ENZYME"/>
    <property type="match status" value="1"/>
</dbReference>
<dbReference type="AlphaFoldDB" id="A0A6J8ETD6"/>
<dbReference type="PANTHER" id="PTHR44845">
    <property type="entry name" value="CARRIER DOMAIN-CONTAINING PROTEIN"/>
    <property type="match status" value="1"/>
</dbReference>
<keyword evidence="2" id="KW-0597">Phosphoprotein</keyword>
<dbReference type="InterPro" id="IPR011042">
    <property type="entry name" value="6-blade_b-propeller_TolB-like"/>
</dbReference>
<dbReference type="Gene3D" id="2.120.10.30">
    <property type="entry name" value="TolB, C-terminal domain"/>
    <property type="match status" value="1"/>
</dbReference>
<gene>
    <name evidence="4" type="ORF">MCOR_55046</name>
</gene>
<protein>
    <recommendedName>
        <fullName evidence="3">AMP-dependent synthetase/ligase domain-containing protein</fullName>
    </recommendedName>
</protein>
<dbReference type="OrthoDB" id="7440309at2759"/>
<dbReference type="Gene3D" id="3.40.50.12780">
    <property type="entry name" value="N-terminal domain of ligase-like"/>
    <property type="match status" value="1"/>
</dbReference>
<dbReference type="SUPFAM" id="SSF75011">
    <property type="entry name" value="3-carboxy-cis,cis-mucoante lactonizing enzyme"/>
    <property type="match status" value="1"/>
</dbReference>
<dbReference type="Proteomes" id="UP000507470">
    <property type="component" value="Unassembled WGS sequence"/>
</dbReference>
<accession>A0A6J8ETD6</accession>
<dbReference type="PROSITE" id="PS00455">
    <property type="entry name" value="AMP_BINDING"/>
    <property type="match status" value="1"/>
</dbReference>
<dbReference type="Pfam" id="PF00501">
    <property type="entry name" value="AMP-binding"/>
    <property type="match status" value="1"/>
</dbReference>
<proteinExistence type="predicted"/>
<name>A0A6J8ETD6_MYTCO</name>
<reference evidence="4 5" key="1">
    <citation type="submission" date="2020-06" db="EMBL/GenBank/DDBJ databases">
        <authorList>
            <person name="Li R."/>
            <person name="Bekaert M."/>
        </authorList>
    </citation>
    <scope>NUCLEOTIDE SEQUENCE [LARGE SCALE GENOMIC DNA]</scope>
    <source>
        <strain evidence="5">wild</strain>
    </source>
</reference>
<evidence type="ECO:0000256" key="2">
    <source>
        <dbReference type="ARBA" id="ARBA00022553"/>
    </source>
</evidence>
<keyword evidence="5" id="KW-1185">Reference proteome</keyword>
<feature type="domain" description="AMP-dependent synthetase/ligase" evidence="3">
    <location>
        <begin position="17"/>
        <end position="170"/>
    </location>
</feature>
<sequence>MSTGTTYMQQGLLHQMFFRQAKATPEHVAVVEESGKEIKFRNLDENSEALGKHLVYNGVTPNACVGIYLDKSIEYTTAYIAILRAGAAYLPLDVAYPQSMLKSVLEDAKPKAVITVKDLAHNLAGYDNIIVLEEEWEKNIVTGEATLPTELTLDNLAYIVYSSGTTGKPKVKQIENDIVKDEEFVQSLMENGRLFQVILYLKDIIDTKNIAADMPYIGKVGVDYCPNLVSITKNKENQAQIMATKTIIKSIKNIALKVQKKITACGNGVTGCTQLSHGSIAFANEKERNITVVKSDGSLDFKIDLKPYRPLDITYIPNTNTIVVTSRSSNDIKIVDVNARGVLKTYCLGAPCAGIAYTEKRIILCSTNKGILELNQHDGSVKTIVLDKLHDYAHVALLGDQIFYTNSLTKSVICCDLLGRKQWAFQYSKLSRLFVVTVDTDGHLFVAGNRSHNVVVISPDGKQHKQLLSSKDGVDWPNGLIYDRHKNQLLVTNYDKGAVLYTVT</sequence>
<dbReference type="InterPro" id="IPR020845">
    <property type="entry name" value="AMP-binding_CS"/>
</dbReference>
<dbReference type="EMBL" id="CACVKT020009705">
    <property type="protein sequence ID" value="CAC5423036.1"/>
    <property type="molecule type" value="Genomic_DNA"/>
</dbReference>
<evidence type="ECO:0000313" key="4">
    <source>
        <dbReference type="EMBL" id="CAC5423036.1"/>
    </source>
</evidence>
<evidence type="ECO:0000259" key="3">
    <source>
        <dbReference type="Pfam" id="PF00501"/>
    </source>
</evidence>
<dbReference type="InterPro" id="IPR000873">
    <property type="entry name" value="AMP-dep_synth/lig_dom"/>
</dbReference>
<keyword evidence="1" id="KW-0596">Phosphopantetheine</keyword>
<dbReference type="SUPFAM" id="SSF56801">
    <property type="entry name" value="Acetyl-CoA synthetase-like"/>
    <property type="match status" value="1"/>
</dbReference>